<proteinExistence type="predicted"/>
<dbReference type="EMBL" id="KZ824570">
    <property type="protein sequence ID" value="RAK84821.1"/>
    <property type="molecule type" value="Genomic_DNA"/>
</dbReference>
<accession>A0ACD1I3L2</accession>
<reference evidence="1" key="1">
    <citation type="submission" date="2018-02" db="EMBL/GenBank/DDBJ databases">
        <title>The genomes of Aspergillus section Nigri reveals drivers in fungal speciation.</title>
        <authorList>
            <consortium name="DOE Joint Genome Institute"/>
            <person name="Vesth T.C."/>
            <person name="Nybo J."/>
            <person name="Theobald S."/>
            <person name="Brandl J."/>
            <person name="Frisvad J.C."/>
            <person name="Nielsen K.F."/>
            <person name="Lyhne E.K."/>
            <person name="Kogle M.E."/>
            <person name="Kuo A."/>
            <person name="Riley R."/>
            <person name="Clum A."/>
            <person name="Nolan M."/>
            <person name="Lipzen A."/>
            <person name="Salamov A."/>
            <person name="Henrissat B."/>
            <person name="Wiebenga A."/>
            <person name="De vries R.P."/>
            <person name="Grigoriev I.V."/>
            <person name="Mortensen U.H."/>
            <person name="Andersen M.R."/>
            <person name="Baker S.E."/>
        </authorList>
    </citation>
    <scope>NUCLEOTIDE SEQUENCE</scope>
    <source>
        <strain evidence="1">CBS 115574</strain>
    </source>
</reference>
<gene>
    <name evidence="1" type="ORF">BO79DRAFT_290183</name>
</gene>
<dbReference type="Proteomes" id="UP000249748">
    <property type="component" value="Unassembled WGS sequence"/>
</dbReference>
<name>A0ACD1I3L2_9EURO</name>
<evidence type="ECO:0000313" key="2">
    <source>
        <dbReference type="Proteomes" id="UP000249748"/>
    </source>
</evidence>
<organism evidence="1 2">
    <name type="scientific">Aspergillus costaricaensis CBS 115574</name>
    <dbReference type="NCBI Taxonomy" id="1448317"/>
    <lineage>
        <taxon>Eukaryota</taxon>
        <taxon>Fungi</taxon>
        <taxon>Dikarya</taxon>
        <taxon>Ascomycota</taxon>
        <taxon>Pezizomycotina</taxon>
        <taxon>Eurotiomycetes</taxon>
        <taxon>Eurotiomycetidae</taxon>
        <taxon>Eurotiales</taxon>
        <taxon>Aspergillaceae</taxon>
        <taxon>Aspergillus</taxon>
        <taxon>Aspergillus subgen. Circumdati</taxon>
    </lineage>
</organism>
<protein>
    <submittedName>
        <fullName evidence="1">Uncharacterized protein</fullName>
    </submittedName>
</protein>
<evidence type="ECO:0000313" key="1">
    <source>
        <dbReference type="EMBL" id="RAK84821.1"/>
    </source>
</evidence>
<sequence>MTSDMCASVWGWKEVPAERLRSLAANEEKVAGSGSSNGVISSPPKKHGDDLATDLSHHCATASAGRPPRHERTLFLVLRHSATVSPQKYYLIHLRINSNGKYFTSASADHHLWGSCPQFVAPRESLHDGATEQEERRIAPGPKGIDGGLPARADDTDHLVREIMGVALILERTTLALYLLRI</sequence>
<keyword evidence="2" id="KW-1185">Reference proteome</keyword>